<name>A0A7S1N525_9EUGL</name>
<gene>
    <name evidence="1" type="ORF">EGYM00392_LOCUS9216</name>
</gene>
<evidence type="ECO:0000313" key="1">
    <source>
        <dbReference type="EMBL" id="CAD8998146.1"/>
    </source>
</evidence>
<organism evidence="1">
    <name type="scientific">Eutreptiella gymnastica</name>
    <dbReference type="NCBI Taxonomy" id="73025"/>
    <lineage>
        <taxon>Eukaryota</taxon>
        <taxon>Discoba</taxon>
        <taxon>Euglenozoa</taxon>
        <taxon>Euglenida</taxon>
        <taxon>Spirocuta</taxon>
        <taxon>Euglenophyceae</taxon>
        <taxon>Eutreptiales</taxon>
        <taxon>Eutreptiaceae</taxon>
        <taxon>Eutreptiella</taxon>
    </lineage>
</organism>
<proteinExistence type="predicted"/>
<dbReference type="EMBL" id="HBGA01024892">
    <property type="protein sequence ID" value="CAD8998146.1"/>
    <property type="molecule type" value="Transcribed_RNA"/>
</dbReference>
<accession>A0A7S1N525</accession>
<sequence>MAPKWPKTDDRGCVATLCMAQPMPHALPTGNKAPRTRVVAPRLSGKPSRETATFPFGAKHIQLSQNWSKTGPNLRVVWYTMQVAPWGLLPCTPNEPQSTADPFCGPTVVSQSC</sequence>
<reference evidence="1" key="1">
    <citation type="submission" date="2021-01" db="EMBL/GenBank/DDBJ databases">
        <authorList>
            <person name="Corre E."/>
            <person name="Pelletier E."/>
            <person name="Niang G."/>
            <person name="Scheremetjew M."/>
            <person name="Finn R."/>
            <person name="Kale V."/>
            <person name="Holt S."/>
            <person name="Cochrane G."/>
            <person name="Meng A."/>
            <person name="Brown T."/>
            <person name="Cohen L."/>
        </authorList>
    </citation>
    <scope>NUCLEOTIDE SEQUENCE</scope>
    <source>
        <strain evidence="1">NIES-381</strain>
    </source>
</reference>
<protein>
    <submittedName>
        <fullName evidence="1">Uncharacterized protein</fullName>
    </submittedName>
</protein>
<dbReference type="AlphaFoldDB" id="A0A7S1N525"/>